<proteinExistence type="predicted"/>
<evidence type="ECO:0000313" key="2">
    <source>
        <dbReference type="EMBL" id="CAG6739785.1"/>
    </source>
</evidence>
<name>A0A8D9E5Z4_9HEMI</name>
<dbReference type="EMBL" id="HBUF01415344">
    <property type="protein sequence ID" value="CAG6739785.1"/>
    <property type="molecule type" value="Transcribed_RNA"/>
</dbReference>
<feature type="region of interest" description="Disordered" evidence="1">
    <location>
        <begin position="67"/>
        <end position="92"/>
    </location>
</feature>
<organism evidence="2">
    <name type="scientific">Cacopsylla melanoneura</name>
    <dbReference type="NCBI Taxonomy" id="428564"/>
    <lineage>
        <taxon>Eukaryota</taxon>
        <taxon>Metazoa</taxon>
        <taxon>Ecdysozoa</taxon>
        <taxon>Arthropoda</taxon>
        <taxon>Hexapoda</taxon>
        <taxon>Insecta</taxon>
        <taxon>Pterygota</taxon>
        <taxon>Neoptera</taxon>
        <taxon>Paraneoptera</taxon>
        <taxon>Hemiptera</taxon>
        <taxon>Sternorrhyncha</taxon>
        <taxon>Psylloidea</taxon>
        <taxon>Psyllidae</taxon>
        <taxon>Psyllinae</taxon>
        <taxon>Cacopsylla</taxon>
    </lineage>
</organism>
<dbReference type="EMBL" id="HBUF01415345">
    <property type="protein sequence ID" value="CAG6739786.1"/>
    <property type="molecule type" value="Transcribed_RNA"/>
</dbReference>
<sequence length="107" mass="12707">MHDSQHTNGANSIKLNQFDTCESRLKSIRKVYPVNKLKCGNPLRTILFLKCRISFWWMQFKRLSPYHKEHNLGGGKKRKKKKQKRRQRKSRTCGRGALFSFSIKKIK</sequence>
<reference evidence="2" key="1">
    <citation type="submission" date="2021-05" db="EMBL/GenBank/DDBJ databases">
        <authorList>
            <person name="Alioto T."/>
            <person name="Alioto T."/>
            <person name="Gomez Garrido J."/>
        </authorList>
    </citation>
    <scope>NUCLEOTIDE SEQUENCE</scope>
</reference>
<protein>
    <submittedName>
        <fullName evidence="2">Uncharacterized protein</fullName>
    </submittedName>
</protein>
<dbReference type="AlphaFoldDB" id="A0A8D9E5Z4"/>
<accession>A0A8D9E5Z4</accession>
<feature type="compositionally biased region" description="Basic residues" evidence="1">
    <location>
        <begin position="75"/>
        <end position="92"/>
    </location>
</feature>
<evidence type="ECO:0000256" key="1">
    <source>
        <dbReference type="SAM" id="MobiDB-lite"/>
    </source>
</evidence>